<comment type="similarity">
    <text evidence="1">Belongs to the peptidase C56 family.</text>
</comment>
<dbReference type="CDD" id="cd03134">
    <property type="entry name" value="GATase1_PfpI_like"/>
    <property type="match status" value="1"/>
</dbReference>
<dbReference type="PROSITE" id="PS51276">
    <property type="entry name" value="PEPTIDASE_C56_PFPI"/>
    <property type="match status" value="1"/>
</dbReference>
<reference evidence="3 4" key="1">
    <citation type="journal article" date="2019" name="Microbiol. Resour. Announc.">
        <title>Complete Genome Sequence of Halomonas sulfidaeris Strain Esulfide1 Isolated from a Metal Sulfide Rock at a Depth of 2,200 Meters, Obtained Using Nanopore Sequencing.</title>
        <authorList>
            <person name="Saito M."/>
            <person name="Nishigata A."/>
            <person name="Galipon J."/>
            <person name="Arakawa K."/>
        </authorList>
    </citation>
    <scope>NUCLEOTIDE SEQUENCE [LARGE SCALE GENOMIC DNA]</scope>
    <source>
        <strain evidence="3 4">ATCC BAA-803</strain>
    </source>
</reference>
<evidence type="ECO:0000313" key="4">
    <source>
        <dbReference type="Proteomes" id="UP000320231"/>
    </source>
</evidence>
<dbReference type="PANTHER" id="PTHR42733">
    <property type="entry name" value="DJ-1 PROTEIN"/>
    <property type="match status" value="1"/>
</dbReference>
<proteinExistence type="inferred from homology"/>
<dbReference type="Gene3D" id="3.40.50.880">
    <property type="match status" value="1"/>
</dbReference>
<dbReference type="GO" id="GO:0008233">
    <property type="term" value="F:peptidase activity"/>
    <property type="evidence" value="ECO:0007669"/>
    <property type="project" value="UniProtKB-KW"/>
</dbReference>
<gene>
    <name evidence="3" type="ORF">HSBAA_22880</name>
</gene>
<protein>
    <submittedName>
        <fullName evidence="3">Protease</fullName>
    </submittedName>
</protein>
<dbReference type="AlphaFoldDB" id="A0A455U4H5"/>
<sequence length="188" mass="20412">MMNQALNDKRVAILATDGFEESELSSPRDALKQAGAEVHVVTPKGDDIRAWAKTDWGDTYKSDKALADVNEADYHALVVPGGVFNPDELRTNEDALSFVKAFFESGKPVAAICHGPWILINAGVVDGRRMTSVPSIAQDLRNAGAEWVDEQVVVDSGLVTSRTPKDLDAFNAKLIEEIQEGRHSGQHA</sequence>
<dbReference type="Proteomes" id="UP000320231">
    <property type="component" value="Chromosome"/>
</dbReference>
<dbReference type="InterPro" id="IPR006286">
    <property type="entry name" value="C56_PfpI-like"/>
</dbReference>
<evidence type="ECO:0000259" key="2">
    <source>
        <dbReference type="Pfam" id="PF01965"/>
    </source>
</evidence>
<dbReference type="PANTHER" id="PTHR42733:SF12">
    <property type="entry name" value="PROTEINASE"/>
    <property type="match status" value="1"/>
</dbReference>
<dbReference type="GO" id="GO:0006508">
    <property type="term" value="P:proteolysis"/>
    <property type="evidence" value="ECO:0007669"/>
    <property type="project" value="UniProtKB-KW"/>
</dbReference>
<keyword evidence="3" id="KW-0645">Protease</keyword>
<dbReference type="InterPro" id="IPR002818">
    <property type="entry name" value="DJ-1/PfpI"/>
</dbReference>
<organism evidence="3 4">
    <name type="scientific">Vreelandella sulfidaeris</name>
    <dbReference type="NCBI Taxonomy" id="115553"/>
    <lineage>
        <taxon>Bacteria</taxon>
        <taxon>Pseudomonadati</taxon>
        <taxon>Pseudomonadota</taxon>
        <taxon>Gammaproteobacteria</taxon>
        <taxon>Oceanospirillales</taxon>
        <taxon>Halomonadaceae</taxon>
        <taxon>Vreelandella</taxon>
    </lineage>
</organism>
<dbReference type="NCBIfam" id="TIGR01382">
    <property type="entry name" value="PfpI"/>
    <property type="match status" value="1"/>
</dbReference>
<dbReference type="KEGG" id="hsr:HSBAA_22880"/>
<feature type="domain" description="DJ-1/PfpI" evidence="2">
    <location>
        <begin position="9"/>
        <end position="177"/>
    </location>
</feature>
<evidence type="ECO:0000313" key="3">
    <source>
        <dbReference type="EMBL" id="BBI60982.1"/>
    </source>
</evidence>
<keyword evidence="3" id="KW-0378">Hydrolase</keyword>
<accession>A0A455U4H5</accession>
<name>A0A455U4H5_9GAMM</name>
<dbReference type="SUPFAM" id="SSF52317">
    <property type="entry name" value="Class I glutamine amidotransferase-like"/>
    <property type="match status" value="1"/>
</dbReference>
<dbReference type="Pfam" id="PF01965">
    <property type="entry name" value="DJ-1_PfpI"/>
    <property type="match status" value="1"/>
</dbReference>
<evidence type="ECO:0000256" key="1">
    <source>
        <dbReference type="ARBA" id="ARBA00008542"/>
    </source>
</evidence>
<dbReference type="EMBL" id="AP019514">
    <property type="protein sequence ID" value="BBI60982.1"/>
    <property type="molecule type" value="Genomic_DNA"/>
</dbReference>
<dbReference type="InterPro" id="IPR029062">
    <property type="entry name" value="Class_I_gatase-like"/>
</dbReference>